<feature type="domain" description="OmpR/PhoB-type" evidence="6">
    <location>
        <begin position="1"/>
        <end position="99"/>
    </location>
</feature>
<evidence type="ECO:0000313" key="8">
    <source>
        <dbReference type="Proteomes" id="UP001500503"/>
    </source>
</evidence>
<keyword evidence="4" id="KW-0804">Transcription</keyword>
<comment type="similarity">
    <text evidence="1">Belongs to the AfsR/DnrI/RedD regulatory family.</text>
</comment>
<evidence type="ECO:0000313" key="7">
    <source>
        <dbReference type="EMBL" id="GAA4520966.1"/>
    </source>
</evidence>
<evidence type="ECO:0000256" key="3">
    <source>
        <dbReference type="ARBA" id="ARBA00023125"/>
    </source>
</evidence>
<dbReference type="SMART" id="SM00862">
    <property type="entry name" value="Trans_reg_C"/>
    <property type="match status" value="1"/>
</dbReference>
<reference evidence="8" key="1">
    <citation type="journal article" date="2019" name="Int. J. Syst. Evol. Microbiol.">
        <title>The Global Catalogue of Microorganisms (GCM) 10K type strain sequencing project: providing services to taxonomists for standard genome sequencing and annotation.</title>
        <authorList>
            <consortium name="The Broad Institute Genomics Platform"/>
            <consortium name="The Broad Institute Genome Sequencing Center for Infectious Disease"/>
            <person name="Wu L."/>
            <person name="Ma J."/>
        </authorList>
    </citation>
    <scope>NUCLEOTIDE SEQUENCE [LARGE SCALE GENOMIC DNA]</scope>
    <source>
        <strain evidence="8">JCM 17933</strain>
    </source>
</reference>
<dbReference type="InterPro" id="IPR001867">
    <property type="entry name" value="OmpR/PhoB-type_DNA-bd"/>
</dbReference>
<evidence type="ECO:0000256" key="4">
    <source>
        <dbReference type="ARBA" id="ARBA00023163"/>
    </source>
</evidence>
<dbReference type="Pfam" id="PF03704">
    <property type="entry name" value="BTAD"/>
    <property type="match status" value="1"/>
</dbReference>
<accession>A0ABP8R958</accession>
<name>A0ABP8R958_9ACTN</name>
<dbReference type="InterPro" id="IPR011990">
    <property type="entry name" value="TPR-like_helical_dom_sf"/>
</dbReference>
<dbReference type="InterPro" id="IPR036388">
    <property type="entry name" value="WH-like_DNA-bd_sf"/>
</dbReference>
<dbReference type="Gene3D" id="1.10.10.10">
    <property type="entry name" value="Winged helix-like DNA-binding domain superfamily/Winged helix DNA-binding domain"/>
    <property type="match status" value="1"/>
</dbReference>
<evidence type="ECO:0000256" key="1">
    <source>
        <dbReference type="ARBA" id="ARBA00005820"/>
    </source>
</evidence>
<dbReference type="Gene3D" id="1.25.40.10">
    <property type="entry name" value="Tetratricopeptide repeat domain"/>
    <property type="match status" value="1"/>
</dbReference>
<sequence>MMVCFKLLGSLEIKHRGRTCTLTAPKQRQVMALLLLRVGRLVQIGSVIEELWGDDPPRSASTTVQTYVYQLRKTIDREGLAPGGQSLLSTQPFGYLLQIEPAQLDVCVFEQHVTEGRRLLDAGQPERASERLQQALDLWTGPPLADVTQGRLLSTDAVRLQEQRMRALELRIQADVQLGRDRDLIGELRSLVARYPLHEWFHGQLIETLHRAGRRAEAMTAYRQLRALLNEELGLDPSPELQRLHLRMLAPGSEPVSSPRWSAGLALRDVGRPAAAVSGTRRGR</sequence>
<dbReference type="Proteomes" id="UP001500503">
    <property type="component" value="Unassembled WGS sequence"/>
</dbReference>
<dbReference type="InterPro" id="IPR051677">
    <property type="entry name" value="AfsR-DnrI-RedD_regulator"/>
</dbReference>
<feature type="DNA-binding region" description="OmpR/PhoB-type" evidence="5">
    <location>
        <begin position="1"/>
        <end position="99"/>
    </location>
</feature>
<keyword evidence="8" id="KW-1185">Reference proteome</keyword>
<keyword evidence="3 5" id="KW-0238">DNA-binding</keyword>
<dbReference type="SUPFAM" id="SSF46894">
    <property type="entry name" value="C-terminal effector domain of the bipartite response regulators"/>
    <property type="match status" value="1"/>
</dbReference>
<proteinExistence type="inferred from homology"/>
<dbReference type="PROSITE" id="PS51755">
    <property type="entry name" value="OMPR_PHOB"/>
    <property type="match status" value="1"/>
</dbReference>
<evidence type="ECO:0000256" key="2">
    <source>
        <dbReference type="ARBA" id="ARBA00023015"/>
    </source>
</evidence>
<dbReference type="PANTHER" id="PTHR35807:SF1">
    <property type="entry name" value="TRANSCRIPTIONAL REGULATOR REDD"/>
    <property type="match status" value="1"/>
</dbReference>
<protein>
    <recommendedName>
        <fullName evidence="6">OmpR/PhoB-type domain-containing protein</fullName>
    </recommendedName>
</protein>
<gene>
    <name evidence="7" type="ORF">GCM10023191_098640</name>
</gene>
<keyword evidence="2" id="KW-0805">Transcription regulation</keyword>
<comment type="caution">
    <text evidence="7">The sequence shown here is derived from an EMBL/GenBank/DDBJ whole genome shotgun (WGS) entry which is preliminary data.</text>
</comment>
<dbReference type="PANTHER" id="PTHR35807">
    <property type="entry name" value="TRANSCRIPTIONAL REGULATOR REDD-RELATED"/>
    <property type="match status" value="1"/>
</dbReference>
<dbReference type="CDD" id="cd15831">
    <property type="entry name" value="BTAD"/>
    <property type="match status" value="1"/>
</dbReference>
<organism evidence="7 8">
    <name type="scientific">Actinoallomurus oryzae</name>
    <dbReference type="NCBI Taxonomy" id="502180"/>
    <lineage>
        <taxon>Bacteria</taxon>
        <taxon>Bacillati</taxon>
        <taxon>Actinomycetota</taxon>
        <taxon>Actinomycetes</taxon>
        <taxon>Streptosporangiales</taxon>
        <taxon>Thermomonosporaceae</taxon>
        <taxon>Actinoallomurus</taxon>
    </lineage>
</organism>
<dbReference type="InterPro" id="IPR005158">
    <property type="entry name" value="BTAD"/>
</dbReference>
<dbReference type="InterPro" id="IPR016032">
    <property type="entry name" value="Sig_transdc_resp-reg_C-effctor"/>
</dbReference>
<evidence type="ECO:0000256" key="5">
    <source>
        <dbReference type="PROSITE-ProRule" id="PRU01091"/>
    </source>
</evidence>
<evidence type="ECO:0000259" key="6">
    <source>
        <dbReference type="PROSITE" id="PS51755"/>
    </source>
</evidence>
<dbReference type="Pfam" id="PF00486">
    <property type="entry name" value="Trans_reg_C"/>
    <property type="match status" value="1"/>
</dbReference>
<dbReference type="RefSeq" id="WP_329241777.1">
    <property type="nucleotide sequence ID" value="NZ_BAABHF010000067.1"/>
</dbReference>
<dbReference type="EMBL" id="BAABHF010000067">
    <property type="protein sequence ID" value="GAA4520966.1"/>
    <property type="molecule type" value="Genomic_DNA"/>
</dbReference>
<dbReference type="SMART" id="SM01043">
    <property type="entry name" value="BTAD"/>
    <property type="match status" value="1"/>
</dbReference>
<dbReference type="SUPFAM" id="SSF48452">
    <property type="entry name" value="TPR-like"/>
    <property type="match status" value="1"/>
</dbReference>